<keyword evidence="6" id="KW-0653">Protein transport</keyword>
<dbReference type="GO" id="GO:0015031">
    <property type="term" value="P:protein transport"/>
    <property type="evidence" value="ECO:0007669"/>
    <property type="project" value="UniProtKB-KW"/>
</dbReference>
<comment type="similarity">
    <text evidence="2">Belongs to the oligopeptide OPT transporter family.</text>
</comment>
<keyword evidence="5" id="KW-0571">Peptide transport</keyword>
<dbReference type="PANTHER" id="PTHR22601">
    <property type="entry name" value="ISP4 LIKE PROTEIN"/>
    <property type="match status" value="1"/>
</dbReference>
<dbReference type="Proteomes" id="UP000775547">
    <property type="component" value="Unassembled WGS sequence"/>
</dbReference>
<keyword evidence="3" id="KW-0813">Transport</keyword>
<dbReference type="InterPro" id="IPR004813">
    <property type="entry name" value="OPT"/>
</dbReference>
<keyword evidence="4 9" id="KW-0812">Transmembrane</keyword>
<reference evidence="10" key="2">
    <citation type="submission" date="2021-10" db="EMBL/GenBank/DDBJ databases">
        <title>Phylogenomics reveals ancestral predisposition of the termite-cultivated fungus Termitomyces towards a domesticated lifestyle.</title>
        <authorList>
            <person name="Auxier B."/>
            <person name="Grum-Grzhimaylo A."/>
            <person name="Cardenas M.E."/>
            <person name="Lodge J.D."/>
            <person name="Laessoe T."/>
            <person name="Pedersen O."/>
            <person name="Smith M.E."/>
            <person name="Kuyper T.W."/>
            <person name="Franco-Molano E.A."/>
            <person name="Baroni T.J."/>
            <person name="Aanen D.K."/>
        </authorList>
    </citation>
    <scope>NUCLEOTIDE SEQUENCE</scope>
    <source>
        <strain evidence="10">AP01</strain>
        <tissue evidence="10">Mycelium</tissue>
    </source>
</reference>
<evidence type="ECO:0000256" key="1">
    <source>
        <dbReference type="ARBA" id="ARBA00004141"/>
    </source>
</evidence>
<reference evidence="10" key="1">
    <citation type="submission" date="2020-07" db="EMBL/GenBank/DDBJ databases">
        <authorList>
            <person name="Nieuwenhuis M."/>
            <person name="Van De Peppel L.J.J."/>
        </authorList>
    </citation>
    <scope>NUCLEOTIDE SEQUENCE</scope>
    <source>
        <strain evidence="10">AP01</strain>
        <tissue evidence="10">Mycelium</tissue>
    </source>
</reference>
<name>A0A9P7K1R4_9AGAR</name>
<evidence type="ECO:0000313" key="11">
    <source>
        <dbReference type="Proteomes" id="UP000775547"/>
    </source>
</evidence>
<dbReference type="AlphaFoldDB" id="A0A9P7K1R4"/>
<evidence type="ECO:0000256" key="4">
    <source>
        <dbReference type="ARBA" id="ARBA00022692"/>
    </source>
</evidence>
<feature type="transmembrane region" description="Helical" evidence="9">
    <location>
        <begin position="29"/>
        <end position="53"/>
    </location>
</feature>
<comment type="subcellular location">
    <subcellularLocation>
        <location evidence="1">Membrane</location>
        <topology evidence="1">Multi-pass membrane protein</topology>
    </subcellularLocation>
</comment>
<evidence type="ECO:0000256" key="6">
    <source>
        <dbReference type="ARBA" id="ARBA00022927"/>
    </source>
</evidence>
<evidence type="ECO:0000256" key="3">
    <source>
        <dbReference type="ARBA" id="ARBA00022448"/>
    </source>
</evidence>
<keyword evidence="11" id="KW-1185">Reference proteome</keyword>
<sequence length="145" mass="15993">MWSHDVISTSINLAGDLKMGQYLKIPPRVMFLTQVWGTILGAVINYVVMISVVDAQRHILLSPHGTNVWSGIVAQSSNSSAVTWSLAKQLYGRSGPYIIIPLSLIIGMVPTTIQYFVWKVRNHVVRAISSQSTQLPAALAQDWTC</sequence>
<evidence type="ECO:0000256" key="2">
    <source>
        <dbReference type="ARBA" id="ARBA00008807"/>
    </source>
</evidence>
<keyword evidence="7 9" id="KW-1133">Transmembrane helix</keyword>
<protein>
    <submittedName>
        <fullName evidence="10">Uncharacterized protein</fullName>
    </submittedName>
</protein>
<gene>
    <name evidence="10" type="ORF">DXG03_005776</name>
</gene>
<dbReference type="InterPro" id="IPR004648">
    <property type="entry name" value="Oligpept_transpt"/>
</dbReference>
<evidence type="ECO:0000256" key="7">
    <source>
        <dbReference type="ARBA" id="ARBA00022989"/>
    </source>
</evidence>
<evidence type="ECO:0000256" key="5">
    <source>
        <dbReference type="ARBA" id="ARBA00022856"/>
    </source>
</evidence>
<dbReference type="EMBL" id="JABCKV010003652">
    <property type="protein sequence ID" value="KAG5634631.1"/>
    <property type="molecule type" value="Genomic_DNA"/>
</dbReference>
<accession>A0A9P7K1R4</accession>
<keyword evidence="8 9" id="KW-0472">Membrane</keyword>
<feature type="transmembrane region" description="Helical" evidence="9">
    <location>
        <begin position="98"/>
        <end position="118"/>
    </location>
</feature>
<evidence type="ECO:0000256" key="8">
    <source>
        <dbReference type="ARBA" id="ARBA00023136"/>
    </source>
</evidence>
<dbReference type="GO" id="GO:0035673">
    <property type="term" value="F:oligopeptide transmembrane transporter activity"/>
    <property type="evidence" value="ECO:0007669"/>
    <property type="project" value="InterPro"/>
</dbReference>
<comment type="caution">
    <text evidence="10">The sequence shown here is derived from an EMBL/GenBank/DDBJ whole genome shotgun (WGS) entry which is preliminary data.</text>
</comment>
<proteinExistence type="inferred from homology"/>
<evidence type="ECO:0000256" key="9">
    <source>
        <dbReference type="SAM" id="Phobius"/>
    </source>
</evidence>
<dbReference type="GO" id="GO:0016020">
    <property type="term" value="C:membrane"/>
    <property type="evidence" value="ECO:0007669"/>
    <property type="project" value="UniProtKB-SubCell"/>
</dbReference>
<dbReference type="Pfam" id="PF03169">
    <property type="entry name" value="OPT"/>
    <property type="match status" value="1"/>
</dbReference>
<organism evidence="10 11">
    <name type="scientific">Asterophora parasitica</name>
    <dbReference type="NCBI Taxonomy" id="117018"/>
    <lineage>
        <taxon>Eukaryota</taxon>
        <taxon>Fungi</taxon>
        <taxon>Dikarya</taxon>
        <taxon>Basidiomycota</taxon>
        <taxon>Agaricomycotina</taxon>
        <taxon>Agaricomycetes</taxon>
        <taxon>Agaricomycetidae</taxon>
        <taxon>Agaricales</taxon>
        <taxon>Tricholomatineae</taxon>
        <taxon>Lyophyllaceae</taxon>
        <taxon>Asterophora</taxon>
    </lineage>
</organism>
<dbReference type="OrthoDB" id="9986677at2759"/>
<evidence type="ECO:0000313" key="10">
    <source>
        <dbReference type="EMBL" id="KAG5634631.1"/>
    </source>
</evidence>